<accession>A0A517YJQ0</accession>
<keyword evidence="2" id="KW-1133">Transmembrane helix</keyword>
<dbReference type="OrthoDB" id="9770467at2"/>
<evidence type="ECO:0000313" key="5">
    <source>
        <dbReference type="Proteomes" id="UP000315017"/>
    </source>
</evidence>
<organism evidence="4 5">
    <name type="scientific">Anatilimnocola aggregata</name>
    <dbReference type="NCBI Taxonomy" id="2528021"/>
    <lineage>
        <taxon>Bacteria</taxon>
        <taxon>Pseudomonadati</taxon>
        <taxon>Planctomycetota</taxon>
        <taxon>Planctomycetia</taxon>
        <taxon>Pirellulales</taxon>
        <taxon>Pirellulaceae</taxon>
        <taxon>Anatilimnocola</taxon>
    </lineage>
</organism>
<dbReference type="KEGG" id="aagg:ETAA8_55940"/>
<sequence length="661" mass="72124">MSSLPDPSLIADALLPLIARAAVAMLLTMLVVRGLLWLLAIRSPHLHRWSSLLVLAQGWLIAPLVISIPWYDPPTTTTAPVTAAANIELPPVDATPRTEQQTAAIDNSLHRHEPVATAPALDLAELLPFIRRSLATIWLCGVSGLLLLAVALYGRHCRQAAYHHRLDSTTAAQWQALLQQTQGPPQLPLRLTTAIGPLLCLLPRGYEVWVPQRFWLACTTAEQAAIVRHELSHYRRGDLWKSWLVYALALPQWFNPAAWWAVRNFLQAGEWLCDLEAAGSPPQRAEYLQALLRLVELQPPRTTVAGQCAHAHPLLVRVRRLLSPSLCQDSSMNKVIICGALLVAAVVPLVRLEFVARAAEPPAALVAVKDRMQTMDGQLAKVKEAVEALKERGSEIKTSIDSKVSDLKKLAENKDQLSEELKAKAQVFMTGDEQAQLGIVKEIDKLASQDEQVLALGRMAKDSPHETVRRAALLAALAKGEAGYPAVALAFEALNSKDRGFLAQELNKQTSTDKLLMFVAMMKNADDELTQTLLGLELPTSQRLIFLGALADSRKDDEKFAAQVMELADKTTGDGGLLILYAAAKVGSGKVVAEAVKLAVKRKQDAWPVLAAAYKKEDKESRAAVVRAAKELGGEGGDFLVKTALEESNEELRTAAEEAVK</sequence>
<protein>
    <submittedName>
        <fullName evidence="4">BlaR1 peptidase M56</fullName>
    </submittedName>
</protein>
<keyword evidence="2" id="KW-0472">Membrane</keyword>
<keyword evidence="5" id="KW-1185">Reference proteome</keyword>
<feature type="coiled-coil region" evidence="1">
    <location>
        <begin position="372"/>
        <end position="427"/>
    </location>
</feature>
<feature type="domain" description="Peptidase M56" evidence="3">
    <location>
        <begin position="56"/>
        <end position="318"/>
    </location>
</feature>
<dbReference type="InterPro" id="IPR052173">
    <property type="entry name" value="Beta-lactam_resp_regulator"/>
</dbReference>
<feature type="transmembrane region" description="Helical" evidence="2">
    <location>
        <begin position="17"/>
        <end position="40"/>
    </location>
</feature>
<evidence type="ECO:0000259" key="3">
    <source>
        <dbReference type="Pfam" id="PF05569"/>
    </source>
</evidence>
<feature type="transmembrane region" description="Helical" evidence="2">
    <location>
        <begin position="135"/>
        <end position="154"/>
    </location>
</feature>
<dbReference type="AlphaFoldDB" id="A0A517YJQ0"/>
<dbReference type="Proteomes" id="UP000315017">
    <property type="component" value="Chromosome"/>
</dbReference>
<evidence type="ECO:0000313" key="4">
    <source>
        <dbReference type="EMBL" id="QDU30454.1"/>
    </source>
</evidence>
<dbReference type="CDD" id="cd07341">
    <property type="entry name" value="M56_BlaR1_MecR1_like"/>
    <property type="match status" value="1"/>
</dbReference>
<dbReference type="EMBL" id="CP036274">
    <property type="protein sequence ID" value="QDU30454.1"/>
    <property type="molecule type" value="Genomic_DNA"/>
</dbReference>
<dbReference type="Pfam" id="PF05569">
    <property type="entry name" value="Peptidase_M56"/>
    <property type="match status" value="1"/>
</dbReference>
<keyword evidence="1" id="KW-0175">Coiled coil</keyword>
<name>A0A517YJQ0_9BACT</name>
<proteinExistence type="predicted"/>
<reference evidence="4 5" key="1">
    <citation type="submission" date="2019-02" db="EMBL/GenBank/DDBJ databases">
        <title>Deep-cultivation of Planctomycetes and their phenomic and genomic characterization uncovers novel biology.</title>
        <authorList>
            <person name="Wiegand S."/>
            <person name="Jogler M."/>
            <person name="Boedeker C."/>
            <person name="Pinto D."/>
            <person name="Vollmers J."/>
            <person name="Rivas-Marin E."/>
            <person name="Kohn T."/>
            <person name="Peeters S.H."/>
            <person name="Heuer A."/>
            <person name="Rast P."/>
            <person name="Oberbeckmann S."/>
            <person name="Bunk B."/>
            <person name="Jeske O."/>
            <person name="Meyerdierks A."/>
            <person name="Storesund J.E."/>
            <person name="Kallscheuer N."/>
            <person name="Luecker S."/>
            <person name="Lage O.M."/>
            <person name="Pohl T."/>
            <person name="Merkel B.J."/>
            <person name="Hornburger P."/>
            <person name="Mueller R.-W."/>
            <person name="Bruemmer F."/>
            <person name="Labrenz M."/>
            <person name="Spormann A.M."/>
            <person name="Op den Camp H."/>
            <person name="Overmann J."/>
            <person name="Amann R."/>
            <person name="Jetten M.S.M."/>
            <person name="Mascher T."/>
            <person name="Medema M.H."/>
            <person name="Devos D.P."/>
            <person name="Kaster A.-K."/>
            <person name="Ovreas L."/>
            <person name="Rohde M."/>
            <person name="Galperin M.Y."/>
            <person name="Jogler C."/>
        </authorList>
    </citation>
    <scope>NUCLEOTIDE SEQUENCE [LARGE SCALE GENOMIC DNA]</scope>
    <source>
        <strain evidence="4 5">ETA_A8</strain>
    </source>
</reference>
<dbReference type="InterPro" id="IPR008756">
    <property type="entry name" value="Peptidase_M56"/>
</dbReference>
<gene>
    <name evidence="4" type="ORF">ETAA8_55940</name>
</gene>
<keyword evidence="2" id="KW-0812">Transmembrane</keyword>
<dbReference type="PANTHER" id="PTHR34978:SF3">
    <property type="entry name" value="SLR0241 PROTEIN"/>
    <property type="match status" value="1"/>
</dbReference>
<dbReference type="RefSeq" id="WP_145095937.1">
    <property type="nucleotide sequence ID" value="NZ_CP036274.1"/>
</dbReference>
<evidence type="ECO:0000256" key="2">
    <source>
        <dbReference type="SAM" id="Phobius"/>
    </source>
</evidence>
<dbReference type="PANTHER" id="PTHR34978">
    <property type="entry name" value="POSSIBLE SENSOR-TRANSDUCER PROTEIN BLAR"/>
    <property type="match status" value="1"/>
</dbReference>
<feature type="transmembrane region" description="Helical" evidence="2">
    <location>
        <begin position="243"/>
        <end position="262"/>
    </location>
</feature>
<evidence type="ECO:0000256" key="1">
    <source>
        <dbReference type="SAM" id="Coils"/>
    </source>
</evidence>
<feature type="transmembrane region" description="Helical" evidence="2">
    <location>
        <begin position="52"/>
        <end position="71"/>
    </location>
</feature>